<protein>
    <submittedName>
        <fullName evidence="1">Uncharacterized protein</fullName>
    </submittedName>
</protein>
<comment type="caution">
    <text evidence="1">The sequence shown here is derived from an EMBL/GenBank/DDBJ whole genome shotgun (WGS) entry which is preliminary data.</text>
</comment>
<accession>A0A392TZL5</accession>
<organism evidence="1 2">
    <name type="scientific">Trifolium medium</name>
    <dbReference type="NCBI Taxonomy" id="97028"/>
    <lineage>
        <taxon>Eukaryota</taxon>
        <taxon>Viridiplantae</taxon>
        <taxon>Streptophyta</taxon>
        <taxon>Embryophyta</taxon>
        <taxon>Tracheophyta</taxon>
        <taxon>Spermatophyta</taxon>
        <taxon>Magnoliopsida</taxon>
        <taxon>eudicotyledons</taxon>
        <taxon>Gunneridae</taxon>
        <taxon>Pentapetalae</taxon>
        <taxon>rosids</taxon>
        <taxon>fabids</taxon>
        <taxon>Fabales</taxon>
        <taxon>Fabaceae</taxon>
        <taxon>Papilionoideae</taxon>
        <taxon>50 kb inversion clade</taxon>
        <taxon>NPAAA clade</taxon>
        <taxon>Hologalegina</taxon>
        <taxon>IRL clade</taxon>
        <taxon>Trifolieae</taxon>
        <taxon>Trifolium</taxon>
    </lineage>
</organism>
<sequence>MRTGREIQLSDSCWILPWKMMQKTEFWSCPLPPALGAEGVTLGAIKFENRGVGYCGLRPGVAWPAPGA</sequence>
<keyword evidence="2" id="KW-1185">Reference proteome</keyword>
<evidence type="ECO:0000313" key="2">
    <source>
        <dbReference type="Proteomes" id="UP000265520"/>
    </source>
</evidence>
<dbReference type="EMBL" id="LXQA010698468">
    <property type="protein sequence ID" value="MCI66601.1"/>
    <property type="molecule type" value="Genomic_DNA"/>
</dbReference>
<feature type="non-terminal residue" evidence="1">
    <location>
        <position position="68"/>
    </location>
</feature>
<dbReference type="Proteomes" id="UP000265520">
    <property type="component" value="Unassembled WGS sequence"/>
</dbReference>
<dbReference type="AlphaFoldDB" id="A0A392TZL5"/>
<evidence type="ECO:0000313" key="1">
    <source>
        <dbReference type="EMBL" id="MCI66601.1"/>
    </source>
</evidence>
<name>A0A392TZL5_9FABA</name>
<reference evidence="1 2" key="1">
    <citation type="journal article" date="2018" name="Front. Plant Sci.">
        <title>Red Clover (Trifolium pratense) and Zigzag Clover (T. medium) - A Picture of Genomic Similarities and Differences.</title>
        <authorList>
            <person name="Dluhosova J."/>
            <person name="Istvanek J."/>
            <person name="Nedelnik J."/>
            <person name="Repkova J."/>
        </authorList>
    </citation>
    <scope>NUCLEOTIDE SEQUENCE [LARGE SCALE GENOMIC DNA]</scope>
    <source>
        <strain evidence="2">cv. 10/8</strain>
        <tissue evidence="1">Leaf</tissue>
    </source>
</reference>
<proteinExistence type="predicted"/>